<dbReference type="Proteomes" id="UP000186341">
    <property type="component" value="Unassembled WGS sequence"/>
</dbReference>
<keyword evidence="4 6" id="KW-1133">Transmembrane helix</keyword>
<keyword evidence="2" id="KW-0813">Transport</keyword>
<evidence type="ECO:0000256" key="1">
    <source>
        <dbReference type="ARBA" id="ARBA00004651"/>
    </source>
</evidence>
<dbReference type="SUPFAM" id="SSF103473">
    <property type="entry name" value="MFS general substrate transporter"/>
    <property type="match status" value="1"/>
</dbReference>
<feature type="transmembrane region" description="Helical" evidence="6">
    <location>
        <begin position="297"/>
        <end position="316"/>
    </location>
</feature>
<dbReference type="GO" id="GO:0022857">
    <property type="term" value="F:transmembrane transporter activity"/>
    <property type="evidence" value="ECO:0007669"/>
    <property type="project" value="InterPro"/>
</dbReference>
<evidence type="ECO:0000256" key="4">
    <source>
        <dbReference type="ARBA" id="ARBA00022989"/>
    </source>
</evidence>
<feature type="transmembrane region" description="Helical" evidence="6">
    <location>
        <begin position="233"/>
        <end position="251"/>
    </location>
</feature>
<comment type="caution">
    <text evidence="8">The sequence shown here is derived from an EMBL/GenBank/DDBJ whole genome shotgun (WGS) entry which is preliminary data.</text>
</comment>
<feature type="transmembrane region" description="Helical" evidence="6">
    <location>
        <begin position="146"/>
        <end position="167"/>
    </location>
</feature>
<dbReference type="PANTHER" id="PTHR23519:SF1">
    <property type="entry name" value="AUTOPHAGY-RELATED PROTEIN 22"/>
    <property type="match status" value="1"/>
</dbReference>
<dbReference type="InterPro" id="IPR020846">
    <property type="entry name" value="MFS_dom"/>
</dbReference>
<dbReference type="PROSITE" id="PS50850">
    <property type="entry name" value="MFS"/>
    <property type="match status" value="1"/>
</dbReference>
<dbReference type="AlphaFoldDB" id="A0A1U7NIR9"/>
<evidence type="ECO:0000256" key="3">
    <source>
        <dbReference type="ARBA" id="ARBA00022692"/>
    </source>
</evidence>
<accession>A0A1U7NIR9</accession>
<dbReference type="PANTHER" id="PTHR23519">
    <property type="entry name" value="AUTOPHAGY-RELATED PROTEIN 22"/>
    <property type="match status" value="1"/>
</dbReference>
<evidence type="ECO:0000256" key="6">
    <source>
        <dbReference type="SAM" id="Phobius"/>
    </source>
</evidence>
<dbReference type="OrthoDB" id="9768783at2"/>
<keyword evidence="5 6" id="KW-0472">Membrane</keyword>
<protein>
    <submittedName>
        <fullName evidence="8">MFS transporter</fullName>
    </submittedName>
</protein>
<feature type="transmembrane region" description="Helical" evidence="6">
    <location>
        <begin position="322"/>
        <end position="344"/>
    </location>
</feature>
<dbReference type="GO" id="GO:0005886">
    <property type="term" value="C:plasma membrane"/>
    <property type="evidence" value="ECO:0007669"/>
    <property type="project" value="UniProtKB-SubCell"/>
</dbReference>
<keyword evidence="9" id="KW-1185">Reference proteome</keyword>
<evidence type="ECO:0000313" key="8">
    <source>
        <dbReference type="EMBL" id="OLU42600.1"/>
    </source>
</evidence>
<comment type="subcellular location">
    <subcellularLocation>
        <location evidence="1">Cell membrane</location>
        <topology evidence="1">Multi-pass membrane protein</topology>
    </subcellularLocation>
</comment>
<sequence length="423" mass="46916">MKNKLTPLELKWILYDVGNSAFILLVTTIIPIYFNHLALSGGIDEEQYLAYWSYAASFATVLVAFLGPIMGTVADFKGNKKRIFLLNAILGALLLFCLWMPSNWLAFLVLFVFARVFYSVSLVVYDSMLVDVAPEEDLDTVSSKGYAWGYIGSVIPFVISLVIVLMYDQIGISFNLAMLLAFAINAVWWFLFTLPIALAYKQKHYVPKEDHVAKQTFARLISTFKNIKSHKKAFLFLLAFFFYIDGVYTIMEMATAYGTSLGLDQTSLLLALLLTQIVAFPAAITFGILAKKYSTELLIKIAVFAYLCIAIYALFLDDLTDFWILAVAVGLFQGGIQALSRSYFARLIPANASGEYFGIFDICGKGASFLGTMIVGLVTQLTGIQNIAVGCLAFLFLLGLMIFSKVAKMPDDTEFAQASSKQN</sequence>
<feature type="transmembrane region" description="Helical" evidence="6">
    <location>
        <begin position="384"/>
        <end position="403"/>
    </location>
</feature>
<feature type="transmembrane region" description="Helical" evidence="6">
    <location>
        <begin position="54"/>
        <end position="76"/>
    </location>
</feature>
<dbReference type="Gene3D" id="1.20.1250.20">
    <property type="entry name" value="MFS general substrate transporter like domains"/>
    <property type="match status" value="1"/>
</dbReference>
<feature type="transmembrane region" description="Helical" evidence="6">
    <location>
        <begin position="83"/>
        <end position="101"/>
    </location>
</feature>
<dbReference type="RefSeq" id="WP_075817695.1">
    <property type="nucleotide sequence ID" value="NZ_CAJUTZ010000047.1"/>
</dbReference>
<feature type="domain" description="Major facilitator superfamily (MFS) profile" evidence="7">
    <location>
        <begin position="1"/>
        <end position="408"/>
    </location>
</feature>
<organism evidence="8 9">
    <name type="scientific">Ileibacterium valens</name>
    <dbReference type="NCBI Taxonomy" id="1862668"/>
    <lineage>
        <taxon>Bacteria</taxon>
        <taxon>Bacillati</taxon>
        <taxon>Bacillota</taxon>
        <taxon>Erysipelotrichia</taxon>
        <taxon>Erysipelotrichales</taxon>
        <taxon>Erysipelotrichaceae</taxon>
        <taxon>Ileibacterium</taxon>
    </lineage>
</organism>
<name>A0A1U7NIR9_9FIRM</name>
<evidence type="ECO:0000256" key="2">
    <source>
        <dbReference type="ARBA" id="ARBA00022448"/>
    </source>
</evidence>
<feature type="transmembrane region" description="Helical" evidence="6">
    <location>
        <begin position="107"/>
        <end position="125"/>
    </location>
</feature>
<dbReference type="InterPro" id="IPR024671">
    <property type="entry name" value="Atg22-like"/>
</dbReference>
<dbReference type="EMBL" id="MPJW01000048">
    <property type="protein sequence ID" value="OLU42600.1"/>
    <property type="molecule type" value="Genomic_DNA"/>
</dbReference>
<reference evidence="8 9" key="1">
    <citation type="submission" date="2016-11" db="EMBL/GenBank/DDBJ databases">
        <title>Description of two novel members of the family Erysipelotrichaceae: Ileibacterium lipovorans gen. nov., sp. nov. and Dubosiella newyorkensis, gen. nov., sp. nov.</title>
        <authorList>
            <person name="Cox L.M."/>
            <person name="Sohn J."/>
            <person name="Tyrrell K.L."/>
            <person name="Citron D.M."/>
            <person name="Lawson P.A."/>
            <person name="Patel N.B."/>
            <person name="Iizumi T."/>
            <person name="Perez-Perez G.I."/>
            <person name="Goldstein E.J."/>
            <person name="Blaser M.J."/>
        </authorList>
    </citation>
    <scope>NUCLEOTIDE SEQUENCE [LARGE SCALE GENOMIC DNA]</scope>
    <source>
        <strain evidence="8 9">NYU-BL-A3</strain>
    </source>
</reference>
<dbReference type="Pfam" id="PF11700">
    <property type="entry name" value="ATG22"/>
    <property type="match status" value="2"/>
</dbReference>
<dbReference type="InterPro" id="IPR036259">
    <property type="entry name" value="MFS_trans_sf"/>
</dbReference>
<evidence type="ECO:0000256" key="5">
    <source>
        <dbReference type="ARBA" id="ARBA00023136"/>
    </source>
</evidence>
<proteinExistence type="predicted"/>
<keyword evidence="3 6" id="KW-0812">Transmembrane</keyword>
<evidence type="ECO:0000313" key="9">
    <source>
        <dbReference type="Proteomes" id="UP000186341"/>
    </source>
</evidence>
<feature type="transmembrane region" description="Helical" evidence="6">
    <location>
        <begin position="271"/>
        <end position="290"/>
    </location>
</feature>
<feature type="transmembrane region" description="Helical" evidence="6">
    <location>
        <begin position="356"/>
        <end position="378"/>
    </location>
</feature>
<evidence type="ECO:0000259" key="7">
    <source>
        <dbReference type="PROSITE" id="PS50850"/>
    </source>
</evidence>
<dbReference type="GeneID" id="82201886"/>
<gene>
    <name evidence="8" type="ORF">BO222_01330</name>
</gene>
<feature type="transmembrane region" description="Helical" evidence="6">
    <location>
        <begin position="12"/>
        <end position="34"/>
    </location>
</feature>
<feature type="transmembrane region" description="Helical" evidence="6">
    <location>
        <begin position="179"/>
        <end position="200"/>
    </location>
</feature>
<dbReference type="InterPro" id="IPR050495">
    <property type="entry name" value="ATG22/LtaA_families"/>
</dbReference>